<organism evidence="2 3">
    <name type="scientific">Teichococcus vastitatis</name>
    <dbReference type="NCBI Taxonomy" id="2307076"/>
    <lineage>
        <taxon>Bacteria</taxon>
        <taxon>Pseudomonadati</taxon>
        <taxon>Pseudomonadota</taxon>
        <taxon>Alphaproteobacteria</taxon>
        <taxon>Acetobacterales</taxon>
        <taxon>Roseomonadaceae</taxon>
        <taxon>Roseomonas</taxon>
    </lineage>
</organism>
<feature type="chain" id="PRO_5045212596" description="Alginate export domain-containing protein" evidence="1">
    <location>
        <begin position="24"/>
        <end position="397"/>
    </location>
</feature>
<proteinExistence type="predicted"/>
<reference evidence="2 3" key="1">
    <citation type="submission" date="2022-03" db="EMBL/GenBank/DDBJ databases">
        <title>Complete genome analysis of Roseomonas KG 17.1 : a prolific producer of plant growth promoters.</title>
        <authorList>
            <person name="Saadouli I."/>
            <person name="Najjari A."/>
            <person name="Mosbah A."/>
            <person name="Ouzari H.I."/>
        </authorList>
    </citation>
    <scope>NUCLEOTIDE SEQUENCE [LARGE SCALE GENOMIC DNA]</scope>
    <source>
        <strain evidence="2 3">KG17-1</strain>
    </source>
</reference>
<dbReference type="Proteomes" id="UP001201985">
    <property type="component" value="Unassembled WGS sequence"/>
</dbReference>
<sequence>MGALSMRLGLGLCLAMVSHLAVAQSLRGSLETGTEVFTQAPAFTSQSDAAVQPYVKLRLQGAAELGPETELVLNSRAVATIFADQKIFGDASEAFLEHRMERYSIRAGMLDERWGFLDAKNPANIFNALDIVEDYQGDVRLGQPGAAFRFVGDSLGFTLLASPMAREQRTPDGRDRLRLTSLPLRNARFENGRWTPSVAARVNLNLENLELAVSHFHGTSREAEFRFDPDAEGPALRPYYRRIDQSALEAQYVLGDYVLRGELIRRQGQTGRSFFGLGVGLERIFYGAFGGTEDLQVYAEAYYDDRPNTAPVTAFQRDISVGGRLIMNNEGSTEFAARSTVDLEGGGSILEFGAAHRVWSDYVLGFNATVPLGGRSDPALAAYRRDTRLRFALTRYF</sequence>
<dbReference type="EMBL" id="JALBUU010000055">
    <property type="protein sequence ID" value="MCI0755771.1"/>
    <property type="molecule type" value="Genomic_DNA"/>
</dbReference>
<keyword evidence="3" id="KW-1185">Reference proteome</keyword>
<evidence type="ECO:0008006" key="4">
    <source>
        <dbReference type="Google" id="ProtNLM"/>
    </source>
</evidence>
<accession>A0ABS9W953</accession>
<evidence type="ECO:0000313" key="2">
    <source>
        <dbReference type="EMBL" id="MCI0755771.1"/>
    </source>
</evidence>
<feature type="signal peptide" evidence="1">
    <location>
        <begin position="1"/>
        <end position="23"/>
    </location>
</feature>
<comment type="caution">
    <text evidence="2">The sequence shown here is derived from an EMBL/GenBank/DDBJ whole genome shotgun (WGS) entry which is preliminary data.</text>
</comment>
<protein>
    <recommendedName>
        <fullName evidence="4">Alginate export domain-containing protein</fullName>
    </recommendedName>
</protein>
<dbReference type="RefSeq" id="WP_241793620.1">
    <property type="nucleotide sequence ID" value="NZ_JALBUU010000055.1"/>
</dbReference>
<name>A0ABS9W953_9PROT</name>
<evidence type="ECO:0000256" key="1">
    <source>
        <dbReference type="SAM" id="SignalP"/>
    </source>
</evidence>
<keyword evidence="1" id="KW-0732">Signal</keyword>
<evidence type="ECO:0000313" key="3">
    <source>
        <dbReference type="Proteomes" id="UP001201985"/>
    </source>
</evidence>
<gene>
    <name evidence="2" type="ORF">MON41_19065</name>
</gene>